<dbReference type="InterPro" id="IPR036097">
    <property type="entry name" value="HisK_dim/P_sf"/>
</dbReference>
<dbReference type="InterPro" id="IPR003594">
    <property type="entry name" value="HATPase_dom"/>
</dbReference>
<feature type="transmembrane region" description="Helical" evidence="10">
    <location>
        <begin position="333"/>
        <end position="351"/>
    </location>
</feature>
<dbReference type="Proteomes" id="UP001300012">
    <property type="component" value="Unassembled WGS sequence"/>
</dbReference>
<dbReference type="CDD" id="cd00075">
    <property type="entry name" value="HATPase"/>
    <property type="match status" value="1"/>
</dbReference>
<feature type="domain" description="Histidine kinase" evidence="12">
    <location>
        <begin position="470"/>
        <end position="697"/>
    </location>
</feature>
<feature type="coiled-coil region" evidence="9">
    <location>
        <begin position="418"/>
        <end position="445"/>
    </location>
</feature>
<evidence type="ECO:0000256" key="10">
    <source>
        <dbReference type="SAM" id="Phobius"/>
    </source>
</evidence>
<feature type="signal peptide" evidence="11">
    <location>
        <begin position="1"/>
        <end position="28"/>
    </location>
</feature>
<protein>
    <recommendedName>
        <fullName evidence="2">histidine kinase</fullName>
        <ecNumber evidence="2">2.7.13.3</ecNumber>
    </recommendedName>
</protein>
<keyword evidence="10" id="KW-0812">Transmembrane</keyword>
<dbReference type="EMBL" id="JANQBD010000002">
    <property type="protein sequence ID" value="MCR8630182.1"/>
    <property type="molecule type" value="Genomic_DNA"/>
</dbReference>
<dbReference type="PANTHER" id="PTHR43711:SF1">
    <property type="entry name" value="HISTIDINE KINASE 1"/>
    <property type="match status" value="1"/>
</dbReference>
<evidence type="ECO:0000256" key="5">
    <source>
        <dbReference type="ARBA" id="ARBA00022741"/>
    </source>
</evidence>
<feature type="chain" id="PRO_5046546580" description="histidine kinase" evidence="11">
    <location>
        <begin position="29"/>
        <end position="706"/>
    </location>
</feature>
<dbReference type="CDD" id="cd00082">
    <property type="entry name" value="HisKA"/>
    <property type="match status" value="1"/>
</dbReference>
<evidence type="ECO:0000256" key="2">
    <source>
        <dbReference type="ARBA" id="ARBA00012438"/>
    </source>
</evidence>
<evidence type="ECO:0000256" key="6">
    <source>
        <dbReference type="ARBA" id="ARBA00022777"/>
    </source>
</evidence>
<name>A0ABT1YAG7_9BACL</name>
<dbReference type="PRINTS" id="PR00344">
    <property type="entry name" value="BCTRLSENSOR"/>
</dbReference>
<feature type="transmembrane region" description="Helical" evidence="10">
    <location>
        <begin position="363"/>
        <end position="385"/>
    </location>
</feature>
<dbReference type="InterPro" id="IPR005467">
    <property type="entry name" value="His_kinase_dom"/>
</dbReference>
<dbReference type="SUPFAM" id="SSF55874">
    <property type="entry name" value="ATPase domain of HSP90 chaperone/DNA topoisomerase II/histidine kinase"/>
    <property type="match status" value="1"/>
</dbReference>
<keyword evidence="10" id="KW-1133">Transmembrane helix</keyword>
<evidence type="ECO:0000313" key="14">
    <source>
        <dbReference type="Proteomes" id="UP001300012"/>
    </source>
</evidence>
<dbReference type="EC" id="2.7.13.3" evidence="2"/>
<feature type="transmembrane region" description="Helical" evidence="10">
    <location>
        <begin position="279"/>
        <end position="297"/>
    </location>
</feature>
<dbReference type="Pfam" id="PF07695">
    <property type="entry name" value="7TMR-DISM_7TM"/>
    <property type="match status" value="1"/>
</dbReference>
<evidence type="ECO:0000256" key="1">
    <source>
        <dbReference type="ARBA" id="ARBA00000085"/>
    </source>
</evidence>
<sequence>MRKPTYKLYFLFLAFLLFLLLPSASALGKSTQTEAVKGILDLSAWNWERDGLQNLDGEWELYWNHLLTPDDFTIGLNSNAPSYALVPKVWEGQESGGQALSNQGYATYRLRIHTAAADNGTNMALYVPSIATAYQLWINGELAAANGKVGTSKETMIPANFPKPVFFHLQGTQTEIVIQVSNFVQRKGGLWESFRIGVSKDVIISREKEIAFQLLMIGSLFTMGLYHIGLFLARRKNRSPLFFGCFSLAMGLRAIVTGPTLITYLFPHIAWEFQVHLEYLSVVAALWMLILFSYSRYPGEMYRKVRDLFVIAIVAYSFFILLTPALIYTYSMLAFQAVSVLIICYIIYVSIRAFLSKREGASLNIAAVLVLLVLVLNDILFYNHFVATGDLMQLGMLFYVFMESVNLSHQFSKSFARVESMSGQLQEWNELLEQKVQERTEALELSNVSIKKINQELVKMELSRRHLLSNISHELGTPLTLIQGYVKAVLDRMDEDNRDRYLRLTYEKTLILDRIISDLFELSKFDTGKVRFDYQAVDSVAFCRSLFEKLELPIKQEGHSFAFIDNTGSQADKPLIVWIDVVRIEQVVMNLLFNAQKFTPASGSIHLIVEKYGSLEKGDLGLKVKVRDTGNGIDDEDIPFVFDRFYRGRESHKSRSAGTGLGLAICKEIIEHHGGTIDVESKSGKGSTFTFTLPVMVDMEEGEEDV</sequence>
<comment type="catalytic activity">
    <reaction evidence="1">
        <text>ATP + protein L-histidine = ADP + protein N-phospho-L-histidine.</text>
        <dbReference type="EC" id="2.7.13.3"/>
    </reaction>
</comment>
<dbReference type="GO" id="GO:0016301">
    <property type="term" value="F:kinase activity"/>
    <property type="evidence" value="ECO:0007669"/>
    <property type="project" value="UniProtKB-KW"/>
</dbReference>
<evidence type="ECO:0000256" key="3">
    <source>
        <dbReference type="ARBA" id="ARBA00022553"/>
    </source>
</evidence>
<keyword evidence="10" id="KW-0472">Membrane</keyword>
<organism evidence="13 14">
    <name type="scientific">Paenibacillus radicis</name>
    <name type="common">ex Xue et al. 2023</name>
    <dbReference type="NCBI Taxonomy" id="2972489"/>
    <lineage>
        <taxon>Bacteria</taxon>
        <taxon>Bacillati</taxon>
        <taxon>Bacillota</taxon>
        <taxon>Bacilli</taxon>
        <taxon>Bacillales</taxon>
        <taxon>Paenibacillaceae</taxon>
        <taxon>Paenibacillus</taxon>
    </lineage>
</organism>
<dbReference type="InterPro" id="IPR011623">
    <property type="entry name" value="7TMR_DISM_rcpt_extracell_dom1"/>
</dbReference>
<gene>
    <name evidence="13" type="ORF">NV381_03100</name>
</gene>
<dbReference type="RefSeq" id="WP_258211802.1">
    <property type="nucleotide sequence ID" value="NZ_JANQBD010000002.1"/>
</dbReference>
<dbReference type="SMART" id="SM00387">
    <property type="entry name" value="HATPase_c"/>
    <property type="match status" value="1"/>
</dbReference>
<evidence type="ECO:0000256" key="11">
    <source>
        <dbReference type="SAM" id="SignalP"/>
    </source>
</evidence>
<keyword evidence="11" id="KW-0732">Signal</keyword>
<evidence type="ECO:0000256" key="4">
    <source>
        <dbReference type="ARBA" id="ARBA00022679"/>
    </source>
</evidence>
<keyword evidence="4" id="KW-0808">Transferase</keyword>
<dbReference type="InterPro" id="IPR003661">
    <property type="entry name" value="HisK_dim/P_dom"/>
</dbReference>
<dbReference type="Gene3D" id="1.10.287.130">
    <property type="match status" value="1"/>
</dbReference>
<dbReference type="InterPro" id="IPR036890">
    <property type="entry name" value="HATPase_C_sf"/>
</dbReference>
<evidence type="ECO:0000313" key="13">
    <source>
        <dbReference type="EMBL" id="MCR8630182.1"/>
    </source>
</evidence>
<proteinExistence type="predicted"/>
<dbReference type="SMART" id="SM00388">
    <property type="entry name" value="HisKA"/>
    <property type="match status" value="1"/>
</dbReference>
<keyword evidence="9" id="KW-0175">Coiled coil</keyword>
<dbReference type="Pfam" id="PF00512">
    <property type="entry name" value="HisKA"/>
    <property type="match status" value="1"/>
</dbReference>
<dbReference type="PROSITE" id="PS50109">
    <property type="entry name" value="HIS_KIN"/>
    <property type="match status" value="1"/>
</dbReference>
<dbReference type="InterPro" id="IPR008979">
    <property type="entry name" value="Galactose-bd-like_sf"/>
</dbReference>
<comment type="caution">
    <text evidence="13">The sequence shown here is derived from an EMBL/GenBank/DDBJ whole genome shotgun (WGS) entry which is preliminary data.</text>
</comment>
<dbReference type="SUPFAM" id="SSF47384">
    <property type="entry name" value="Homodimeric domain of signal transducing histidine kinase"/>
    <property type="match status" value="1"/>
</dbReference>
<dbReference type="Pfam" id="PF02518">
    <property type="entry name" value="HATPase_c"/>
    <property type="match status" value="1"/>
</dbReference>
<dbReference type="Gene3D" id="3.30.565.10">
    <property type="entry name" value="Histidine kinase-like ATPase, C-terminal domain"/>
    <property type="match status" value="1"/>
</dbReference>
<keyword evidence="5" id="KW-0547">Nucleotide-binding</keyword>
<keyword evidence="3" id="KW-0597">Phosphoprotein</keyword>
<evidence type="ECO:0000259" key="12">
    <source>
        <dbReference type="PROSITE" id="PS50109"/>
    </source>
</evidence>
<dbReference type="SUPFAM" id="SSF49785">
    <property type="entry name" value="Galactose-binding domain-like"/>
    <property type="match status" value="1"/>
</dbReference>
<reference evidence="13 14" key="1">
    <citation type="submission" date="2022-08" db="EMBL/GenBank/DDBJ databases">
        <title>Paenibacillus endoradicis sp. nov., Paenibacillus radicibacter sp. nov and Paenibacillus pararadicis sp. nov., three cold-adapted plant growth-promoting bacteria isolated from root of Larix gmelinii in Great Khingan.</title>
        <authorList>
            <person name="Xue H."/>
        </authorList>
    </citation>
    <scope>NUCLEOTIDE SEQUENCE [LARGE SCALE GENOMIC DNA]</scope>
    <source>
        <strain evidence="13 14">N5-1-1-5</strain>
    </source>
</reference>
<keyword evidence="14" id="KW-1185">Reference proteome</keyword>
<feature type="transmembrane region" description="Helical" evidence="10">
    <location>
        <begin position="309"/>
        <end position="327"/>
    </location>
</feature>
<evidence type="ECO:0000256" key="7">
    <source>
        <dbReference type="ARBA" id="ARBA00022840"/>
    </source>
</evidence>
<feature type="transmembrane region" description="Helical" evidence="10">
    <location>
        <begin position="240"/>
        <end position="267"/>
    </location>
</feature>
<evidence type="ECO:0000256" key="8">
    <source>
        <dbReference type="ARBA" id="ARBA00023012"/>
    </source>
</evidence>
<keyword evidence="7" id="KW-0067">ATP-binding</keyword>
<dbReference type="PANTHER" id="PTHR43711">
    <property type="entry name" value="TWO-COMPONENT HISTIDINE KINASE"/>
    <property type="match status" value="1"/>
</dbReference>
<feature type="transmembrane region" description="Helical" evidence="10">
    <location>
        <begin position="210"/>
        <end position="233"/>
    </location>
</feature>
<dbReference type="InterPro" id="IPR004358">
    <property type="entry name" value="Sig_transdc_His_kin-like_C"/>
</dbReference>
<evidence type="ECO:0000256" key="9">
    <source>
        <dbReference type="SAM" id="Coils"/>
    </source>
</evidence>
<dbReference type="InterPro" id="IPR050736">
    <property type="entry name" value="Sensor_HK_Regulatory"/>
</dbReference>
<keyword evidence="8" id="KW-0902">Two-component regulatory system</keyword>
<keyword evidence="6 13" id="KW-0418">Kinase</keyword>
<dbReference type="Gene3D" id="2.60.120.260">
    <property type="entry name" value="Galactose-binding domain-like"/>
    <property type="match status" value="1"/>
</dbReference>
<accession>A0ABT1YAG7</accession>